<dbReference type="InterPro" id="IPR016616">
    <property type="entry name" value="Bardet-Biedl_syndrome_2_prot"/>
</dbReference>
<dbReference type="RefSeq" id="XP_022255217.1">
    <property type="nucleotide sequence ID" value="XM_022399509.1"/>
</dbReference>
<evidence type="ECO:0000259" key="9">
    <source>
        <dbReference type="Pfam" id="PF14782"/>
    </source>
</evidence>
<keyword evidence="4" id="KW-0969">Cilium</keyword>
<name>A0ABM1BQV7_LIMPO</name>
<dbReference type="GeneID" id="106470868"/>
<keyword evidence="14" id="KW-1185">Reference proteome</keyword>
<dbReference type="Pfam" id="PF14782">
    <property type="entry name" value="BBS2_GAE"/>
    <property type="match status" value="1"/>
</dbReference>
<evidence type="ECO:0000259" key="13">
    <source>
        <dbReference type="Pfam" id="PF23353"/>
    </source>
</evidence>
<evidence type="ECO:0000256" key="7">
    <source>
        <dbReference type="SAM" id="Coils"/>
    </source>
</evidence>
<dbReference type="Pfam" id="PF23353">
    <property type="entry name" value="BBS2_hp"/>
    <property type="match status" value="1"/>
</dbReference>
<feature type="domain" description="BBS2 C-terminal helix bundle" evidence="12">
    <location>
        <begin position="736"/>
        <end position="762"/>
    </location>
</feature>
<evidence type="ECO:0000259" key="11">
    <source>
        <dbReference type="Pfam" id="PF23350"/>
    </source>
</evidence>
<feature type="coiled-coil region" evidence="7">
    <location>
        <begin position="372"/>
        <end position="399"/>
    </location>
</feature>
<keyword evidence="5" id="KW-0206">Cytoskeleton</keyword>
<dbReference type="Pfam" id="PF14781">
    <property type="entry name" value="BBS2_N"/>
    <property type="match status" value="1"/>
</dbReference>
<feature type="coiled-coil region" evidence="7">
    <location>
        <begin position="630"/>
        <end position="660"/>
    </location>
</feature>
<dbReference type="RefSeq" id="XP_013786899.1">
    <property type="nucleotide sequence ID" value="XM_013931445.2"/>
</dbReference>
<dbReference type="Pfam" id="PF23351">
    <property type="entry name" value="BBS2_CtH"/>
    <property type="match status" value="1"/>
</dbReference>
<evidence type="ECO:0000256" key="2">
    <source>
        <dbReference type="ARBA" id="ARBA00004245"/>
    </source>
</evidence>
<dbReference type="Proteomes" id="UP000694941">
    <property type="component" value="Unplaced"/>
</dbReference>
<keyword evidence="3" id="KW-0963">Cytoplasm</keyword>
<keyword evidence="7" id="KW-0175">Coiled coil</keyword>
<feature type="domain" description="BBS2 hairpin" evidence="13">
    <location>
        <begin position="635"/>
        <end position="731"/>
    </location>
</feature>
<protein>
    <submittedName>
        <fullName evidence="15 16">Bardet-Biedl syndrome 2 protein homolog</fullName>
    </submittedName>
</protein>
<evidence type="ECO:0000256" key="3">
    <source>
        <dbReference type="ARBA" id="ARBA00022490"/>
    </source>
</evidence>
<dbReference type="InterPro" id="IPR029429">
    <property type="entry name" value="BBS2_Mid"/>
</dbReference>
<dbReference type="InterPro" id="IPR055379">
    <property type="entry name" value="BBS2_pf_dom"/>
</dbReference>
<dbReference type="InterPro" id="IPR029430">
    <property type="entry name" value="BBS2_N"/>
</dbReference>
<feature type="domain" description="Ciliary BBSome complex subunit 2 middle region" evidence="10">
    <location>
        <begin position="165"/>
        <end position="272"/>
    </location>
</feature>
<keyword evidence="6" id="KW-0966">Cell projection</keyword>
<dbReference type="Pfam" id="PF23350">
    <property type="entry name" value="BBS2_pf"/>
    <property type="match status" value="1"/>
</dbReference>
<sequence length="766" mass="84976">MLMPVFTLNLNHKILPHRLTIGKFDGIHPCLTAATAADKIFVHNPHTRSLKSGGRWSAGSRKSDDISLLNINQTVSSVASGILKPGSIEEVLLVGTPTNLLAYDVENNSDLFYREVADGANCIVVGRIGGVNKPLAIVGGNCSLQGFDNEGNDSFWTVTGDNVSSMSLCDFNEDGQNELLVGSEDFDIRAFKGDEIIAEMTETEAVIGLCPVLGNYFGYALANGTVGVYHQGERAWRIKSKNQAISIFNYDLDGDGVPELITGWSNGKIDARNAQTGEVVFKDNFSHCIAGITRGDYRMTGEEELIFCAVDGEGKLNPFLVFKDNFSHCIAGITRGDYRMTGEEELIFCAVDGEVRGYLPTSAELRHHILDANFEQDTIRELSQKKQNLLLELKNYEENARVGSAGLRGPVKASQENDQYGVIPANTQLKTGLAISMGSGKTPAHVEVALQTTNNTIIRTVLIFAEGIFDGECHVIHPKESQLNSSLRIPLFPPKDVPIDLHIKAMVGYKGSMHYHIFELTRQLPRFAMYALCTENETKLEEPRSTVTFVVNDRIPRVVMWINQNFLLLEDLEVKGKLHVTFLSLRTSQLLVINMDTGGQVTIKTEDMEVAGEVIQSMSQFLNLEDLAVTAEFSQEMENLSNLLTKVEELQSVRQRLSADMADNSGVIRSLVIRAEDSRLMGDFKSMRKWYQELYAFNRDLINGYKIRSNNHEELLSCLKQVNQTIQKAGRLRVGRPKTQVINACRAAIKNNNTSSLVRIIRTGEP</sequence>
<dbReference type="RefSeq" id="XP_022255218.1">
    <property type="nucleotide sequence ID" value="XM_022399510.1"/>
</dbReference>
<dbReference type="InterPro" id="IPR055381">
    <property type="entry name" value="BBS2_CtH_dom"/>
</dbReference>
<dbReference type="PIRSF" id="PIRSF013684">
    <property type="entry name" value="BBS2"/>
    <property type="match status" value="1"/>
</dbReference>
<dbReference type="PANTHER" id="PTHR32465:SF0">
    <property type="entry name" value="BARDET-BIEDL SYNDROME 2 PROTEIN"/>
    <property type="match status" value="1"/>
</dbReference>
<evidence type="ECO:0000313" key="14">
    <source>
        <dbReference type="Proteomes" id="UP000694941"/>
    </source>
</evidence>
<proteinExistence type="predicted"/>
<evidence type="ECO:0000259" key="8">
    <source>
        <dbReference type="Pfam" id="PF14781"/>
    </source>
</evidence>
<feature type="domain" description="BBS2 GAE" evidence="9">
    <location>
        <begin position="444"/>
        <end position="527"/>
    </location>
</feature>
<evidence type="ECO:0000256" key="6">
    <source>
        <dbReference type="ARBA" id="ARBA00023273"/>
    </source>
</evidence>
<evidence type="ECO:0000259" key="10">
    <source>
        <dbReference type="Pfam" id="PF14783"/>
    </source>
</evidence>
<evidence type="ECO:0000259" key="12">
    <source>
        <dbReference type="Pfam" id="PF23351"/>
    </source>
</evidence>
<dbReference type="InterPro" id="IPR029333">
    <property type="entry name" value="BBS2_GAE_dom"/>
</dbReference>
<feature type="domain" description="Ciliary BBSome complex subunit 2 N-terminal" evidence="8">
    <location>
        <begin position="20"/>
        <end position="126"/>
    </location>
</feature>
<evidence type="ECO:0000313" key="18">
    <source>
        <dbReference type="RefSeq" id="XP_022255219.1"/>
    </source>
</evidence>
<dbReference type="InterPro" id="IPR055380">
    <property type="entry name" value="BBS2_hp_dom"/>
</dbReference>
<evidence type="ECO:0000313" key="16">
    <source>
        <dbReference type="RefSeq" id="XP_022255217.1"/>
    </source>
</evidence>
<comment type="subcellular location">
    <subcellularLocation>
        <location evidence="1">Cell projection</location>
        <location evidence="1">Cilium</location>
    </subcellularLocation>
    <subcellularLocation>
        <location evidence="2">Cytoplasm</location>
        <location evidence="2">Cytoskeleton</location>
    </subcellularLocation>
</comment>
<evidence type="ECO:0000313" key="17">
    <source>
        <dbReference type="RefSeq" id="XP_022255218.1"/>
    </source>
</evidence>
<dbReference type="RefSeq" id="XP_022255219.1">
    <property type="nucleotide sequence ID" value="XM_022399511.1"/>
</dbReference>
<dbReference type="PANTHER" id="PTHR32465">
    <property type="entry name" value="BARDET-BIEDL SYNDROME 2 PROTEIN"/>
    <property type="match status" value="1"/>
</dbReference>
<feature type="domain" description="BBS2 platform" evidence="11">
    <location>
        <begin position="537"/>
        <end position="622"/>
    </location>
</feature>
<evidence type="ECO:0000313" key="15">
    <source>
        <dbReference type="RefSeq" id="XP_013786899.1"/>
    </source>
</evidence>
<dbReference type="InterPro" id="IPR011047">
    <property type="entry name" value="Quinoprotein_ADH-like_sf"/>
</dbReference>
<gene>
    <name evidence="15 16 17 18" type="primary">LOC106470868</name>
</gene>
<dbReference type="Pfam" id="PF14783">
    <property type="entry name" value="BBS2_Mid"/>
    <property type="match status" value="1"/>
</dbReference>
<dbReference type="SUPFAM" id="SSF50998">
    <property type="entry name" value="Quinoprotein alcohol dehydrogenase-like"/>
    <property type="match status" value="1"/>
</dbReference>
<accession>A0ABM1BQV7</accession>
<evidence type="ECO:0000256" key="5">
    <source>
        <dbReference type="ARBA" id="ARBA00023212"/>
    </source>
</evidence>
<evidence type="ECO:0000256" key="4">
    <source>
        <dbReference type="ARBA" id="ARBA00023069"/>
    </source>
</evidence>
<reference evidence="15 16" key="1">
    <citation type="submission" date="2025-05" db="UniProtKB">
        <authorList>
            <consortium name="RefSeq"/>
        </authorList>
    </citation>
    <scope>IDENTIFICATION</scope>
    <source>
        <tissue evidence="15 16">Muscle</tissue>
    </source>
</reference>
<organism evidence="14 15">
    <name type="scientific">Limulus polyphemus</name>
    <name type="common">Atlantic horseshoe crab</name>
    <dbReference type="NCBI Taxonomy" id="6850"/>
    <lineage>
        <taxon>Eukaryota</taxon>
        <taxon>Metazoa</taxon>
        <taxon>Ecdysozoa</taxon>
        <taxon>Arthropoda</taxon>
        <taxon>Chelicerata</taxon>
        <taxon>Merostomata</taxon>
        <taxon>Xiphosura</taxon>
        <taxon>Limulidae</taxon>
        <taxon>Limulus</taxon>
    </lineage>
</organism>
<evidence type="ECO:0000256" key="1">
    <source>
        <dbReference type="ARBA" id="ARBA00004138"/>
    </source>
</evidence>